<gene>
    <name evidence="2" type="ORF">ENT43_02120</name>
</gene>
<organism evidence="2">
    <name type="scientific">candidate division CPR3 bacterium</name>
    <dbReference type="NCBI Taxonomy" id="2268181"/>
    <lineage>
        <taxon>Bacteria</taxon>
        <taxon>Bacteria division CPR3</taxon>
    </lineage>
</organism>
<evidence type="ECO:0000313" key="2">
    <source>
        <dbReference type="EMBL" id="HGT71035.1"/>
    </source>
</evidence>
<dbReference type="AlphaFoldDB" id="A0A7C4R383"/>
<feature type="chain" id="PRO_5027752860" evidence="1">
    <location>
        <begin position="22"/>
        <end position="222"/>
    </location>
</feature>
<accession>A0A7C4R383</accession>
<reference evidence="2" key="1">
    <citation type="journal article" date="2020" name="mSystems">
        <title>Genome- and Community-Level Interaction Insights into Carbon Utilization and Element Cycling Functions of Hydrothermarchaeota in Hydrothermal Sediment.</title>
        <authorList>
            <person name="Zhou Z."/>
            <person name="Liu Y."/>
            <person name="Xu W."/>
            <person name="Pan J."/>
            <person name="Luo Z.H."/>
            <person name="Li M."/>
        </authorList>
    </citation>
    <scope>NUCLEOTIDE SEQUENCE [LARGE SCALE GENOMIC DNA]</scope>
    <source>
        <strain evidence="2">SpSt-579</strain>
    </source>
</reference>
<dbReference type="EMBL" id="DSYQ01000008">
    <property type="protein sequence ID" value="HGT71035.1"/>
    <property type="molecule type" value="Genomic_DNA"/>
</dbReference>
<keyword evidence="1" id="KW-0732">Signal</keyword>
<evidence type="ECO:0000256" key="1">
    <source>
        <dbReference type="SAM" id="SignalP"/>
    </source>
</evidence>
<sequence>MKKLFLCFFLVLFFLPKVSVAEEIKSDWPCFGSKEEPRKFCVSDNPDGFFDFMNRFYAHGIKIGSSKDQIESKLFQDYLFQKDAVISGKYRKYTLIPNTNEKKDHECLLITLITYLDRAVSVTCANVHKENQKESVLGLISKIKKEFEDMYGLDYSTECELGRKKCNDPDNYALYMWPSEKTDHFVNIIIIIYKLNDMTVSEYKYILDGPGFDGSLATKDQD</sequence>
<proteinExistence type="predicted"/>
<name>A0A7C4R383_UNCC3</name>
<comment type="caution">
    <text evidence="2">The sequence shown here is derived from an EMBL/GenBank/DDBJ whole genome shotgun (WGS) entry which is preliminary data.</text>
</comment>
<protein>
    <submittedName>
        <fullName evidence="2">Uncharacterized protein</fullName>
    </submittedName>
</protein>
<feature type="signal peptide" evidence="1">
    <location>
        <begin position="1"/>
        <end position="21"/>
    </location>
</feature>